<sequence>MRSSVLAVTSVLFVGLLISCHSEPDFETSYAFPDIQAAPKFASELPGDFVASSDEVLGKWHSRHRGVIGWKQYELTFLDKENVELLSSGRHLEKANYEFTALGCLVLTADNQVLRQVVLKRHDDVLFVYHLANDRKAEELYIFTREESGKTDPNIVESRHQRIHAERLEFADSVLSATRDFLVEHPNSLPSSVGWLISEGTIAFPDSADSPSFYRPRSLNEYEELRLSPEVKGSSYAVGIRDQADFSAAVAAGQENPMIIWSAIHNPDGRNQEILVGRVTGDWEVMRREEWQAELALTRVPEPTPSY</sequence>
<dbReference type="AlphaFoldDB" id="A0A7X0LLA2"/>
<dbReference type="Proteomes" id="UP000541810">
    <property type="component" value="Unassembled WGS sequence"/>
</dbReference>
<proteinExistence type="predicted"/>
<organism evidence="1 2">
    <name type="scientific">Algisphaera agarilytica</name>
    <dbReference type="NCBI Taxonomy" id="1385975"/>
    <lineage>
        <taxon>Bacteria</taxon>
        <taxon>Pseudomonadati</taxon>
        <taxon>Planctomycetota</taxon>
        <taxon>Phycisphaerae</taxon>
        <taxon>Phycisphaerales</taxon>
        <taxon>Phycisphaeraceae</taxon>
        <taxon>Algisphaera</taxon>
    </lineage>
</organism>
<dbReference type="RefSeq" id="WP_184678193.1">
    <property type="nucleotide sequence ID" value="NZ_JACHGY010000001.1"/>
</dbReference>
<keyword evidence="2" id="KW-1185">Reference proteome</keyword>
<comment type="caution">
    <text evidence="1">The sequence shown here is derived from an EMBL/GenBank/DDBJ whole genome shotgun (WGS) entry which is preliminary data.</text>
</comment>
<evidence type="ECO:0000313" key="2">
    <source>
        <dbReference type="Proteomes" id="UP000541810"/>
    </source>
</evidence>
<name>A0A7X0LLA2_9BACT</name>
<accession>A0A7X0LLA2</accession>
<reference evidence="1 2" key="1">
    <citation type="submission" date="2020-08" db="EMBL/GenBank/DDBJ databases">
        <title>Genomic Encyclopedia of Type Strains, Phase IV (KMG-IV): sequencing the most valuable type-strain genomes for metagenomic binning, comparative biology and taxonomic classification.</title>
        <authorList>
            <person name="Goeker M."/>
        </authorList>
    </citation>
    <scope>NUCLEOTIDE SEQUENCE [LARGE SCALE GENOMIC DNA]</scope>
    <source>
        <strain evidence="1 2">DSM 103725</strain>
    </source>
</reference>
<dbReference type="PROSITE" id="PS51257">
    <property type="entry name" value="PROKAR_LIPOPROTEIN"/>
    <property type="match status" value="1"/>
</dbReference>
<dbReference type="EMBL" id="JACHGY010000001">
    <property type="protein sequence ID" value="MBB6430694.1"/>
    <property type="molecule type" value="Genomic_DNA"/>
</dbReference>
<evidence type="ECO:0000313" key="1">
    <source>
        <dbReference type="EMBL" id="MBB6430694.1"/>
    </source>
</evidence>
<gene>
    <name evidence="1" type="ORF">HNQ40_002500</name>
</gene>
<protein>
    <submittedName>
        <fullName evidence="1">Uncharacterized protein</fullName>
    </submittedName>
</protein>